<evidence type="ECO:0000313" key="2">
    <source>
        <dbReference type="Proteomes" id="UP000322245"/>
    </source>
</evidence>
<dbReference type="AlphaFoldDB" id="A0A5D3B525"/>
<gene>
    <name evidence="1" type="ORF">B9479_001299</name>
</gene>
<keyword evidence="1" id="KW-0808">Transferase</keyword>
<dbReference type="PANTHER" id="PTHR43881">
    <property type="entry name" value="GAMMA-GLUTAMYLTRANSPEPTIDASE (AFU_ORTHOLOGUE AFUA_4G13580)"/>
    <property type="match status" value="1"/>
</dbReference>
<dbReference type="Pfam" id="PF01019">
    <property type="entry name" value="G_glu_transpept"/>
    <property type="match status" value="1"/>
</dbReference>
<dbReference type="InterPro" id="IPR043137">
    <property type="entry name" value="GGT_ssub_C"/>
</dbReference>
<comment type="caution">
    <text evidence="1">The sequence shown here is derived from an EMBL/GenBank/DDBJ whole genome shotgun (WGS) entry which is preliminary data.</text>
</comment>
<dbReference type="InterPro" id="IPR029055">
    <property type="entry name" value="Ntn_hydrolases_N"/>
</dbReference>
<accession>A0A5D3B525</accession>
<dbReference type="SUPFAM" id="SSF56235">
    <property type="entry name" value="N-terminal nucleophile aminohydrolases (Ntn hydrolases)"/>
    <property type="match status" value="1"/>
</dbReference>
<dbReference type="InterPro" id="IPR052896">
    <property type="entry name" value="GGT-like_enzyme"/>
</dbReference>
<name>A0A5D3B525_9TREE</name>
<proteinExistence type="predicted"/>
<dbReference type="InterPro" id="IPR043138">
    <property type="entry name" value="GGT_lsub"/>
</dbReference>
<dbReference type="Gene3D" id="3.60.20.40">
    <property type="match status" value="1"/>
</dbReference>
<keyword evidence="2" id="KW-1185">Reference proteome</keyword>
<dbReference type="EMBL" id="NIDF01000008">
    <property type="protein sequence ID" value="TYJ57944.1"/>
    <property type="molecule type" value="Genomic_DNA"/>
</dbReference>
<sequence length="587" mass="62979">MVPFYDNYEAISRRSTVFSTKGVVCSSQPLASEAGLTVLRGGGNAADAAIAMAAALNVTEPCNTGIGGDVFALFYSAKTRSVHAINGSGRSPQALTLSKAREMGMQGTKFTADSVHAATVPGACAAWCDIVEKWGSGKKTLSEVFEPAITLAQDGFVVHPQAAYEWSSFKDLLSKQAQGGLCPFLIDGETPKAGEFFDNPALAETLRTVAREGKKGFYEGRIGAAIVECESLQSRGSLMTAKDLASHSSDFVTPISYIYGPEKLTIHECPPNGQGLAALIAIGIIDVLREDGIVKIDECEEGSVEWLHTLIEAMRLAFADAHHFVADPNFSNVPVETLLSKASVLCPHSQLMLMGWQNYLRQRAKLFNPDKAEAHYYRGTPLPSSDTVYFTAADNEGNAISIINSNYLGFGTGIVPDGCGFSIQNRGMGFSLEEGVPNTLEGGKRPYHTIIPAMVTQGDELYMSFGVMGGAMQPQGHLQTFLNVVHRSHHAQAALDSKRFCIGGSPAPSSSSVPYYNDHVAIEHGISPSVIARLREMGHDIRDVKGQEQIVFGKGQIILRTEDKRTGKRVWAGGSDPRGDGCALPQV</sequence>
<protein>
    <submittedName>
        <fullName evidence="1">Gamma-glutamyltransferase</fullName>
    </submittedName>
</protein>
<evidence type="ECO:0000313" key="1">
    <source>
        <dbReference type="EMBL" id="TYJ57944.1"/>
    </source>
</evidence>
<dbReference type="PRINTS" id="PR01210">
    <property type="entry name" value="GGTRANSPTASE"/>
</dbReference>
<dbReference type="Proteomes" id="UP000322245">
    <property type="component" value="Unassembled WGS sequence"/>
</dbReference>
<dbReference type="GO" id="GO:0016740">
    <property type="term" value="F:transferase activity"/>
    <property type="evidence" value="ECO:0007669"/>
    <property type="project" value="UniProtKB-KW"/>
</dbReference>
<organism evidence="1 2">
    <name type="scientific">Cryptococcus floricola</name>
    <dbReference type="NCBI Taxonomy" id="2591691"/>
    <lineage>
        <taxon>Eukaryota</taxon>
        <taxon>Fungi</taxon>
        <taxon>Dikarya</taxon>
        <taxon>Basidiomycota</taxon>
        <taxon>Agaricomycotina</taxon>
        <taxon>Tremellomycetes</taxon>
        <taxon>Tremellales</taxon>
        <taxon>Cryptococcaceae</taxon>
        <taxon>Cryptococcus</taxon>
    </lineage>
</organism>
<dbReference type="Gene3D" id="1.10.246.130">
    <property type="match status" value="1"/>
</dbReference>
<dbReference type="PANTHER" id="PTHR43881:SF1">
    <property type="entry name" value="GAMMA-GLUTAMYLTRANSPEPTIDASE (AFU_ORTHOLOGUE AFUA_4G13580)"/>
    <property type="match status" value="1"/>
</dbReference>
<reference evidence="1 2" key="1">
    <citation type="submission" date="2017-05" db="EMBL/GenBank/DDBJ databases">
        <title>The Genome Sequence of Tsuchiyaea wingfieldii DSM 27421.</title>
        <authorList>
            <person name="Cuomo C."/>
            <person name="Passer A."/>
            <person name="Billmyre B."/>
            <person name="Heitman J."/>
        </authorList>
    </citation>
    <scope>NUCLEOTIDE SEQUENCE [LARGE SCALE GENOMIC DNA]</scope>
    <source>
        <strain evidence="1 2">DSM 27421</strain>
    </source>
</reference>